<gene>
    <name evidence="1" type="ORF">GCM10025872_31310</name>
</gene>
<evidence type="ECO:0008006" key="2">
    <source>
        <dbReference type="Google" id="ProtNLM"/>
    </source>
</evidence>
<dbReference type="EMBL" id="AP027735">
    <property type="protein sequence ID" value="BDZ59474.1"/>
    <property type="molecule type" value="Genomic_DNA"/>
</dbReference>
<reference evidence="1" key="2">
    <citation type="submission" date="2023-02" db="EMBL/GenBank/DDBJ databases">
        <authorList>
            <person name="Sun Q."/>
            <person name="Mori K."/>
        </authorList>
    </citation>
    <scope>NUCLEOTIDE SEQUENCE</scope>
    <source>
        <strain evidence="1">NBRC 110608</strain>
    </source>
</reference>
<reference evidence="1" key="1">
    <citation type="journal article" date="2014" name="Int. J. Syst. Evol. Microbiol.">
        <title>Complete genome of a new Firmicutes species belonging to the dominant human colonic microbiota ('Ruminococcus bicirculans') reveals two chromosomes and a selective capacity to utilize plant glucans.</title>
        <authorList>
            <consortium name="NISC Comparative Sequencing Program"/>
            <person name="Wegmann U."/>
            <person name="Louis P."/>
            <person name="Goesmann A."/>
            <person name="Henrissat B."/>
            <person name="Duncan S.H."/>
            <person name="Flint H.J."/>
        </authorList>
    </citation>
    <scope>NUCLEOTIDE SEQUENCE</scope>
    <source>
        <strain evidence="1">NBRC 110608</strain>
    </source>
</reference>
<name>A0ABN6YPV9_9MICO</name>
<accession>A0ABN6YPV9</accession>
<organism evidence="1">
    <name type="scientific">Barrientosiimonas endolithica</name>
    <dbReference type="NCBI Taxonomy" id="1535208"/>
    <lineage>
        <taxon>Bacteria</taxon>
        <taxon>Bacillati</taxon>
        <taxon>Actinomycetota</taxon>
        <taxon>Actinomycetes</taxon>
        <taxon>Micrococcales</taxon>
        <taxon>Dermacoccaceae</taxon>
        <taxon>Barrientosiimonas</taxon>
    </lineage>
</organism>
<dbReference type="RefSeq" id="WP_289231469.1">
    <property type="nucleotide sequence ID" value="NZ_AP027735.1"/>
</dbReference>
<evidence type="ECO:0000313" key="1">
    <source>
        <dbReference type="EMBL" id="BDZ59474.1"/>
    </source>
</evidence>
<proteinExistence type="predicted"/>
<dbReference type="PROSITE" id="PS51257">
    <property type="entry name" value="PROKAR_LIPOPROTEIN"/>
    <property type="match status" value="1"/>
</dbReference>
<protein>
    <recommendedName>
        <fullName evidence="2">Lipoprotein</fullName>
    </recommendedName>
</protein>
<sequence>MTRRPVLTSRPGRAFAGTATVASALILSGCAGLSQQATFLEYDAADGVSAQVGSVQLTDVLLVSSGQGGPARLLGTAYNPGSTPVQIAVAPAGASSPSNINVTVPPGNTVRFDGQPSGNNTATAAPVSLPSITAAPGRTTSVTFTSGSAGTVSVSVPVLLNQYPYGTASVTHAPAATPTAESPEGAEGGEG</sequence>